<keyword evidence="10" id="KW-0234">DNA repair</keyword>
<dbReference type="InterPro" id="IPR039418">
    <property type="entry name" value="LexA-like"/>
</dbReference>
<dbReference type="InterPro" id="IPR036286">
    <property type="entry name" value="LexA/Signal_pep-like_sf"/>
</dbReference>
<dbReference type="PANTHER" id="PTHR33516">
    <property type="entry name" value="LEXA REPRESSOR"/>
    <property type="match status" value="1"/>
</dbReference>
<accession>A0ABW1ZU00</accession>
<dbReference type="SUPFAM" id="SSF46785">
    <property type="entry name" value="Winged helix' DNA-binding domain"/>
    <property type="match status" value="1"/>
</dbReference>
<comment type="caution">
    <text evidence="14">The sequence shown here is derived from an EMBL/GenBank/DDBJ whole genome shotgun (WGS) entry which is preliminary data.</text>
</comment>
<dbReference type="InterPro" id="IPR011991">
    <property type="entry name" value="ArsR-like_HTH"/>
</dbReference>
<evidence type="ECO:0000256" key="2">
    <source>
        <dbReference type="ARBA" id="ARBA00022491"/>
    </source>
</evidence>
<dbReference type="CDD" id="cd06529">
    <property type="entry name" value="S24_LexA-like"/>
    <property type="match status" value="1"/>
</dbReference>
<dbReference type="PANTHER" id="PTHR33516:SF2">
    <property type="entry name" value="LEXA REPRESSOR-RELATED"/>
    <property type="match status" value="1"/>
</dbReference>
<evidence type="ECO:0000256" key="11">
    <source>
        <dbReference type="ARBA" id="ARBA00023236"/>
    </source>
</evidence>
<proteinExistence type="inferred from homology"/>
<evidence type="ECO:0000256" key="5">
    <source>
        <dbReference type="ARBA" id="ARBA00022801"/>
    </source>
</evidence>
<dbReference type="InterPro" id="IPR050077">
    <property type="entry name" value="LexA_repressor"/>
</dbReference>
<evidence type="ECO:0000256" key="4">
    <source>
        <dbReference type="ARBA" id="ARBA00022763"/>
    </source>
</evidence>
<organism evidence="14 15">
    <name type="scientific">Deinococcus multiflagellatus</name>
    <dbReference type="NCBI Taxonomy" id="1656887"/>
    <lineage>
        <taxon>Bacteria</taxon>
        <taxon>Thermotogati</taxon>
        <taxon>Deinococcota</taxon>
        <taxon>Deinococci</taxon>
        <taxon>Deinococcales</taxon>
        <taxon>Deinococcaceae</taxon>
        <taxon>Deinococcus</taxon>
    </lineage>
</organism>
<evidence type="ECO:0000256" key="9">
    <source>
        <dbReference type="ARBA" id="ARBA00023163"/>
    </source>
</evidence>
<evidence type="ECO:0000256" key="12">
    <source>
        <dbReference type="RuleBase" id="RU003991"/>
    </source>
</evidence>
<dbReference type="NCBIfam" id="TIGR00498">
    <property type="entry name" value="lexA"/>
    <property type="match status" value="1"/>
</dbReference>
<feature type="domain" description="Peptidase S24/S26A/S26B/S26C" evidence="13">
    <location>
        <begin position="109"/>
        <end position="226"/>
    </location>
</feature>
<dbReference type="PRINTS" id="PR00726">
    <property type="entry name" value="LEXASERPTASE"/>
</dbReference>
<keyword evidence="3" id="KW-0235">DNA replication</keyword>
<dbReference type="Gene3D" id="2.10.109.10">
    <property type="entry name" value="Umud Fragment, subunit A"/>
    <property type="match status" value="1"/>
</dbReference>
<evidence type="ECO:0000313" key="15">
    <source>
        <dbReference type="Proteomes" id="UP001596317"/>
    </source>
</evidence>
<dbReference type="Pfam" id="PF00717">
    <property type="entry name" value="Peptidase_S24"/>
    <property type="match status" value="1"/>
</dbReference>
<dbReference type="InterPro" id="IPR036388">
    <property type="entry name" value="WH-like_DNA-bd_sf"/>
</dbReference>
<keyword evidence="4" id="KW-0227">DNA damage</keyword>
<dbReference type="EC" id="3.4.21.88" evidence="14"/>
<dbReference type="Gene3D" id="1.10.10.10">
    <property type="entry name" value="Winged helix-like DNA-binding domain superfamily/Winged helix DNA-binding domain"/>
    <property type="match status" value="1"/>
</dbReference>
<keyword evidence="15" id="KW-1185">Reference proteome</keyword>
<evidence type="ECO:0000256" key="6">
    <source>
        <dbReference type="ARBA" id="ARBA00022813"/>
    </source>
</evidence>
<dbReference type="Pfam" id="PF12840">
    <property type="entry name" value="HTH_20"/>
    <property type="match status" value="1"/>
</dbReference>
<evidence type="ECO:0000256" key="3">
    <source>
        <dbReference type="ARBA" id="ARBA00022705"/>
    </source>
</evidence>
<keyword evidence="7" id="KW-0805">Transcription regulation</keyword>
<name>A0ABW1ZU00_9DEIO</name>
<gene>
    <name evidence="14" type="primary">lexA</name>
    <name evidence="14" type="ORF">ACFP90_23465</name>
</gene>
<evidence type="ECO:0000259" key="13">
    <source>
        <dbReference type="Pfam" id="PF00717"/>
    </source>
</evidence>
<dbReference type="InterPro" id="IPR015927">
    <property type="entry name" value="Peptidase_S24_S26A/B/C"/>
</dbReference>
<evidence type="ECO:0000256" key="7">
    <source>
        <dbReference type="ARBA" id="ARBA00023015"/>
    </source>
</evidence>
<sequence length="241" mass="25822">MGGLDAQSWCRSLYVKLSKESSIVLERPDHAPRLTPLRLTLLRLIARLTREGGGPPSAAELARAAGLGEPTVSFHLKALTELALIERQGARGRLLLTDAARLAIQDGIPIYGQIAAGAPILAEQSPDHVTPSLDSLLGVKEGDFLLQVRGESMVGIGVMDGDYVLVRPTQEVLDGEVAVVLIPGDNAATLKRLYHFGPDIILVSENPAMARMSYPAGDVQVQGRMVARMGMAAPRPLNRRP</sequence>
<keyword evidence="9" id="KW-0804">Transcription</keyword>
<dbReference type="RefSeq" id="WP_380058927.1">
    <property type="nucleotide sequence ID" value="NZ_JBHSWB010000002.1"/>
</dbReference>
<keyword evidence="11" id="KW-0742">SOS response</keyword>
<dbReference type="CDD" id="cd00090">
    <property type="entry name" value="HTH_ARSR"/>
    <property type="match status" value="1"/>
</dbReference>
<dbReference type="EMBL" id="JBHSWB010000002">
    <property type="protein sequence ID" value="MFC6663007.1"/>
    <property type="molecule type" value="Genomic_DNA"/>
</dbReference>
<keyword evidence="2" id="KW-0678">Repressor</keyword>
<evidence type="ECO:0000256" key="8">
    <source>
        <dbReference type="ARBA" id="ARBA00023125"/>
    </source>
</evidence>
<dbReference type="InterPro" id="IPR036390">
    <property type="entry name" value="WH_DNA-bd_sf"/>
</dbReference>
<dbReference type="SUPFAM" id="SSF51306">
    <property type="entry name" value="LexA/Signal peptidase"/>
    <property type="match status" value="1"/>
</dbReference>
<dbReference type="Proteomes" id="UP001596317">
    <property type="component" value="Unassembled WGS sequence"/>
</dbReference>
<keyword evidence="6 12" id="KW-0068">Autocatalytic cleavage</keyword>
<dbReference type="InterPro" id="IPR006197">
    <property type="entry name" value="Peptidase_S24_LexA"/>
</dbReference>
<evidence type="ECO:0000256" key="1">
    <source>
        <dbReference type="ARBA" id="ARBA00007484"/>
    </source>
</evidence>
<protein>
    <submittedName>
        <fullName evidence="14">Transcriptional repressor LexA</fullName>
        <ecNumber evidence="14">3.4.21.88</ecNumber>
    </submittedName>
</protein>
<keyword evidence="5 12" id="KW-0378">Hydrolase</keyword>
<evidence type="ECO:0000256" key="10">
    <source>
        <dbReference type="ARBA" id="ARBA00023204"/>
    </source>
</evidence>
<dbReference type="GO" id="GO:0004252">
    <property type="term" value="F:serine-type endopeptidase activity"/>
    <property type="evidence" value="ECO:0007669"/>
    <property type="project" value="UniProtKB-EC"/>
</dbReference>
<evidence type="ECO:0000313" key="14">
    <source>
        <dbReference type="EMBL" id="MFC6663007.1"/>
    </source>
</evidence>
<comment type="similarity">
    <text evidence="1 12">Belongs to the peptidase S24 family.</text>
</comment>
<reference evidence="15" key="1">
    <citation type="journal article" date="2019" name="Int. J. Syst. Evol. Microbiol.">
        <title>The Global Catalogue of Microorganisms (GCM) 10K type strain sequencing project: providing services to taxonomists for standard genome sequencing and annotation.</title>
        <authorList>
            <consortium name="The Broad Institute Genomics Platform"/>
            <consortium name="The Broad Institute Genome Sequencing Center for Infectious Disease"/>
            <person name="Wu L."/>
            <person name="Ma J."/>
        </authorList>
    </citation>
    <scope>NUCLEOTIDE SEQUENCE [LARGE SCALE GENOMIC DNA]</scope>
    <source>
        <strain evidence="15">CCUG 63830</strain>
    </source>
</reference>
<keyword evidence="8" id="KW-0238">DNA-binding</keyword>
<dbReference type="InterPro" id="IPR006200">
    <property type="entry name" value="LexA"/>
</dbReference>